<dbReference type="EMBL" id="AOIB01000028">
    <property type="protein sequence ID" value="ELY56243.1"/>
    <property type="molecule type" value="Genomic_DNA"/>
</dbReference>
<comment type="caution">
    <text evidence="4">The sequence shown here is derived from an EMBL/GenBank/DDBJ whole genome shotgun (WGS) entry which is preliminary data.</text>
</comment>
<dbReference type="Gene3D" id="3.30.70.2050">
    <property type="match status" value="1"/>
</dbReference>
<sequence>MGLAADDEYGLEEGVELPKAQVFYSQYEYVVGYYGVERFVETQRQDGHTQRFGHPQTVYVTDYSSVDLELTTDGYPTADSGPAWTNGEDAWFVHGSDARTPSGETPIPFSQRDDATAFADAHGGTVLAWDDLLDERFEIDDASVVRDRVEGQHQDADERVDSARELRERPVSIVVGDDTETIQEAIEQAPENTTIVIPEGEYEETLEIERPLTLRGDGNVTVRGDGTGSVITTTADRTAVVGLAVTGSGSQGSQRGGEAELPGTENETGDWDETFERNYASGDAGIAVHTANQSLIEDVTVDSSVTGVLLRRSGESVVRNVTVHSPADWSDGHAGILAFRTPGVIEHTTVYDGRDAVYSHHSHGLVVRDNELEGNRLGIHLMHTSDALLGNNQLREQSNTGIYIMTGPERNAIVNNDIRDTEQALSPGGSDSYVAENVLEGNNVGLQISATNSIYERNVIAGNEVGADVQVLLPTNQVLENDFVENERHATASSGPLRVWTDDGSGNYWQGAVGFGDGETIDRAYSPTDPVDQRLHRVDGTPTLAQAPALEALAGLEGTVPGMRTGSIVDLAPTCEPNNPELLERTAWQDRAWPCDSAA</sequence>
<organism evidence="4 5">
    <name type="scientific">Natronococcus amylolyticus DSM 10524</name>
    <dbReference type="NCBI Taxonomy" id="1227497"/>
    <lineage>
        <taxon>Archaea</taxon>
        <taxon>Methanobacteriati</taxon>
        <taxon>Methanobacteriota</taxon>
        <taxon>Stenosarchaea group</taxon>
        <taxon>Halobacteria</taxon>
        <taxon>Halobacteriales</taxon>
        <taxon>Natrialbaceae</taxon>
        <taxon>Natronococcus</taxon>
    </lineage>
</organism>
<gene>
    <name evidence="4" type="ORF">C491_14887</name>
</gene>
<evidence type="ECO:0000313" key="4">
    <source>
        <dbReference type="EMBL" id="ELY56243.1"/>
    </source>
</evidence>
<dbReference type="STRING" id="1227497.C491_14887"/>
<keyword evidence="1" id="KW-0677">Repeat</keyword>
<dbReference type="InterPro" id="IPR006626">
    <property type="entry name" value="PbH1"/>
</dbReference>
<evidence type="ECO:0000256" key="1">
    <source>
        <dbReference type="ARBA" id="ARBA00022737"/>
    </source>
</evidence>
<keyword evidence="5" id="KW-1185">Reference proteome</keyword>
<dbReference type="InterPro" id="IPR008719">
    <property type="entry name" value="N2O_reductase_NosL"/>
</dbReference>
<dbReference type="eggNOG" id="arCOG02519">
    <property type="taxonomic scope" value="Archaea"/>
</dbReference>
<evidence type="ECO:0000313" key="5">
    <source>
        <dbReference type="Proteomes" id="UP000011688"/>
    </source>
</evidence>
<protein>
    <submittedName>
        <fullName evidence="4">NosL family protein</fullName>
    </submittedName>
</protein>
<evidence type="ECO:0000259" key="3">
    <source>
        <dbReference type="Pfam" id="PF05048"/>
    </source>
</evidence>
<dbReference type="PANTHER" id="PTHR22990">
    <property type="entry name" value="F-BOX ONLY PROTEIN"/>
    <property type="match status" value="1"/>
</dbReference>
<dbReference type="SMART" id="SM00710">
    <property type="entry name" value="PbH1"/>
    <property type="match status" value="6"/>
</dbReference>
<dbReference type="InterPro" id="IPR012334">
    <property type="entry name" value="Pectin_lyas_fold"/>
</dbReference>
<dbReference type="SUPFAM" id="SSF160387">
    <property type="entry name" value="NosL/MerB-like"/>
    <property type="match status" value="1"/>
</dbReference>
<dbReference type="Pfam" id="PF05048">
    <property type="entry name" value="NosD"/>
    <property type="match status" value="1"/>
</dbReference>
<dbReference type="InterPro" id="IPR051550">
    <property type="entry name" value="SCF-Subunits/Alg-Epimerases"/>
</dbReference>
<dbReference type="SUPFAM" id="SSF51126">
    <property type="entry name" value="Pectin lyase-like"/>
    <property type="match status" value="1"/>
</dbReference>
<proteinExistence type="predicted"/>
<dbReference type="Pfam" id="PF05573">
    <property type="entry name" value="NosL"/>
    <property type="match status" value="1"/>
</dbReference>
<dbReference type="PATRIC" id="fig|1227497.3.peg.3035"/>
<dbReference type="Gene3D" id="2.160.20.10">
    <property type="entry name" value="Single-stranded right-handed beta-helix, Pectin lyase-like"/>
    <property type="match status" value="1"/>
</dbReference>
<feature type="domain" description="Periplasmic copper-binding protein NosD beta helix" evidence="3">
    <location>
        <begin position="340"/>
        <end position="511"/>
    </location>
</feature>
<dbReference type="InterPro" id="IPR011050">
    <property type="entry name" value="Pectin_lyase_fold/virulence"/>
</dbReference>
<reference evidence="4 5" key="1">
    <citation type="journal article" date="2014" name="PLoS Genet.">
        <title>Phylogenetically driven sequencing of extremely halophilic archaea reveals strategies for static and dynamic osmo-response.</title>
        <authorList>
            <person name="Becker E.A."/>
            <person name="Seitzer P.M."/>
            <person name="Tritt A."/>
            <person name="Larsen D."/>
            <person name="Krusor M."/>
            <person name="Yao A.I."/>
            <person name="Wu D."/>
            <person name="Madern D."/>
            <person name="Eisen J.A."/>
            <person name="Darling A.E."/>
            <person name="Facciotti M.T."/>
        </authorList>
    </citation>
    <scope>NUCLEOTIDE SEQUENCE [LARGE SCALE GENOMIC DNA]</scope>
    <source>
        <strain evidence="4 5">DSM 10524</strain>
    </source>
</reference>
<dbReference type="RefSeq" id="WP_005557575.1">
    <property type="nucleotide sequence ID" value="NZ_AOIB01000028.1"/>
</dbReference>
<dbReference type="AlphaFoldDB" id="L9X6L6"/>
<dbReference type="Proteomes" id="UP000011688">
    <property type="component" value="Unassembled WGS sequence"/>
</dbReference>
<feature type="region of interest" description="Disordered" evidence="2">
    <location>
        <begin position="246"/>
        <end position="271"/>
    </location>
</feature>
<accession>L9X6L6</accession>
<evidence type="ECO:0000256" key="2">
    <source>
        <dbReference type="SAM" id="MobiDB-lite"/>
    </source>
</evidence>
<dbReference type="InterPro" id="IPR007742">
    <property type="entry name" value="NosD_dom"/>
</dbReference>
<dbReference type="PANTHER" id="PTHR22990:SF15">
    <property type="entry name" value="F-BOX ONLY PROTEIN 10"/>
    <property type="match status" value="1"/>
</dbReference>
<name>L9X6L6_9EURY</name>